<dbReference type="GO" id="GO:0019464">
    <property type="term" value="P:glycine decarboxylation via glycine cleavage system"/>
    <property type="evidence" value="ECO:0007669"/>
    <property type="project" value="UniProtKB-UniRule"/>
</dbReference>
<keyword evidence="5" id="KW-0496">Mitochondrion</keyword>
<protein>
    <recommendedName>
        <fullName evidence="5">Glycine cleavage system H protein</fullName>
    </recommendedName>
</protein>
<keyword evidence="2 4" id="KW-0450">Lipoyl</keyword>
<dbReference type="Gene3D" id="2.40.50.100">
    <property type="match status" value="1"/>
</dbReference>
<dbReference type="VEuPathDB" id="TriTrypDB:LPAL13_340053800"/>
<comment type="function">
    <text evidence="5">The H protein shuttles the methylamine group of glycine from the P protein to the T protein.</text>
</comment>
<dbReference type="eggNOG" id="KOG3373">
    <property type="taxonomic scope" value="Eukaryota"/>
</dbReference>
<dbReference type="Proteomes" id="UP000063063">
    <property type="component" value="Chromosome 34"/>
</dbReference>
<comment type="similarity">
    <text evidence="1 5">Belongs to the GcvH family.</text>
</comment>
<dbReference type="PROSITE" id="PS00189">
    <property type="entry name" value="LIPOYL"/>
    <property type="match status" value="1"/>
</dbReference>
<dbReference type="InterPro" id="IPR011053">
    <property type="entry name" value="Single_hybrid_motif"/>
</dbReference>
<dbReference type="InterPro" id="IPR003016">
    <property type="entry name" value="2-oxoA_DH_lipoyl-BS"/>
</dbReference>
<dbReference type="EMBL" id="CP009403">
    <property type="protein sequence ID" value="AIO02078.1"/>
    <property type="molecule type" value="Genomic_DNA"/>
</dbReference>
<dbReference type="GO" id="GO:0005960">
    <property type="term" value="C:glycine cleavage complex"/>
    <property type="evidence" value="ECO:0007669"/>
    <property type="project" value="UniProtKB-UniRule"/>
</dbReference>
<reference evidence="7 8" key="1">
    <citation type="journal article" date="2015" name="Sci. Rep.">
        <title>The genome of Leishmania panamensis: insights into genomics of the L. (Viannia) subgenus.</title>
        <authorList>
            <person name="Llanes A."/>
            <person name="Restrepo C.M."/>
            <person name="Vecchio G.D."/>
            <person name="Anguizola F.J."/>
            <person name="Lleonart R."/>
        </authorList>
    </citation>
    <scope>NUCLEOTIDE SEQUENCE [LARGE SCALE GENOMIC DNA]</scope>
    <source>
        <strain evidence="7 8">MHOM/PA/94/PSC-1</strain>
    </source>
</reference>
<comment type="cofactor">
    <cofactor evidence="5">
        <name>(R)-lipoate</name>
        <dbReference type="ChEBI" id="CHEBI:83088"/>
    </cofactor>
    <text evidence="5">Binds 1 lipoyl cofactor covalently.</text>
</comment>
<keyword evidence="8" id="KW-1185">Reference proteome</keyword>
<dbReference type="Pfam" id="PF01597">
    <property type="entry name" value="GCV_H"/>
    <property type="match status" value="1"/>
</dbReference>
<keyword evidence="7" id="KW-0808">Transferase</keyword>
<dbReference type="NCBIfam" id="TIGR00527">
    <property type="entry name" value="gcvH"/>
    <property type="match status" value="1"/>
</dbReference>
<dbReference type="RefSeq" id="XP_010702878.1">
    <property type="nucleotide sequence ID" value="XM_010704576.1"/>
</dbReference>
<accession>A0A088S0Z8</accession>
<dbReference type="SUPFAM" id="SSF51230">
    <property type="entry name" value="Single hybrid motif"/>
    <property type="match status" value="1"/>
</dbReference>
<evidence type="ECO:0000256" key="1">
    <source>
        <dbReference type="ARBA" id="ARBA00009249"/>
    </source>
</evidence>
<dbReference type="GO" id="GO:0005739">
    <property type="term" value="C:mitochondrion"/>
    <property type="evidence" value="ECO:0007669"/>
    <property type="project" value="UniProtKB-SubCell"/>
</dbReference>
<evidence type="ECO:0000256" key="4">
    <source>
        <dbReference type="PIRSR" id="PIRSR617453-50"/>
    </source>
</evidence>
<dbReference type="AlphaFoldDB" id="A0A088S0Z8"/>
<evidence type="ECO:0000256" key="2">
    <source>
        <dbReference type="ARBA" id="ARBA00022823"/>
    </source>
</evidence>
<gene>
    <name evidence="7" type="primary">GCVH</name>
    <name evidence="7" type="ORF">LPMP_344580</name>
</gene>
<dbReference type="PANTHER" id="PTHR11715">
    <property type="entry name" value="GLYCINE CLEAVAGE SYSTEM H PROTEIN"/>
    <property type="match status" value="1"/>
</dbReference>
<evidence type="ECO:0000313" key="8">
    <source>
        <dbReference type="Proteomes" id="UP000063063"/>
    </source>
</evidence>
<sequence>MRRAFAAVPVVAVACLRFYGTRHFTDSHEWVEQGEGEVTIGISSYAQENLGDVVYVSLPQVGDTVTAKDVVGEVESVKATSNVYSPVDGTVTAVNEKLKDEPSLVNQSPEEKGWLIKVKCSEIPKGLMDEAAYKKFLE</sequence>
<dbReference type="InterPro" id="IPR000089">
    <property type="entry name" value="Biotin_lipoyl"/>
</dbReference>
<dbReference type="KEGG" id="lpan:LPMP_344580"/>
<dbReference type="VEuPathDB" id="TriTrypDB:LPMP_344580"/>
<dbReference type="InterPro" id="IPR033753">
    <property type="entry name" value="GCV_H/Fam206"/>
</dbReference>
<proteinExistence type="inferred from homology"/>
<organism evidence="7 8">
    <name type="scientific">Leishmania panamensis</name>
    <dbReference type="NCBI Taxonomy" id="5679"/>
    <lineage>
        <taxon>Eukaryota</taxon>
        <taxon>Discoba</taxon>
        <taxon>Euglenozoa</taxon>
        <taxon>Kinetoplastea</taxon>
        <taxon>Metakinetoplastina</taxon>
        <taxon>Trypanosomatida</taxon>
        <taxon>Trypanosomatidae</taxon>
        <taxon>Leishmaniinae</taxon>
        <taxon>Leishmania</taxon>
        <taxon>Leishmania guyanensis species complex</taxon>
    </lineage>
</organism>
<dbReference type="FunFam" id="2.40.50.100:FF:000066">
    <property type="entry name" value="Glycine cleavage system H protein"/>
    <property type="match status" value="1"/>
</dbReference>
<dbReference type="PANTHER" id="PTHR11715:SF3">
    <property type="entry name" value="GLYCINE CLEAVAGE SYSTEM H PROTEIN-RELATED"/>
    <property type="match status" value="1"/>
</dbReference>
<keyword evidence="3 5" id="KW-0809">Transit peptide</keyword>
<dbReference type="PROSITE" id="PS51257">
    <property type="entry name" value="PROKAR_LIPOPROTEIN"/>
    <property type="match status" value="1"/>
</dbReference>
<dbReference type="HAMAP" id="MF_00272">
    <property type="entry name" value="GcvH"/>
    <property type="match status" value="1"/>
</dbReference>
<dbReference type="InterPro" id="IPR017453">
    <property type="entry name" value="GCV_H_sub"/>
</dbReference>
<dbReference type="PROSITE" id="PS50968">
    <property type="entry name" value="BIOTINYL_LIPOYL"/>
    <property type="match status" value="1"/>
</dbReference>
<dbReference type="CDD" id="cd06848">
    <property type="entry name" value="GCS_H"/>
    <property type="match status" value="1"/>
</dbReference>
<dbReference type="OrthoDB" id="10264154at2759"/>
<name>A0A088S0Z8_LEIPA</name>
<dbReference type="GeneID" id="22578963"/>
<evidence type="ECO:0000259" key="6">
    <source>
        <dbReference type="PROSITE" id="PS50968"/>
    </source>
</evidence>
<dbReference type="GO" id="GO:0009249">
    <property type="term" value="P:protein lipoylation"/>
    <property type="evidence" value="ECO:0007669"/>
    <property type="project" value="TreeGrafter"/>
</dbReference>
<feature type="domain" description="Lipoyl-binding" evidence="6">
    <location>
        <begin position="37"/>
        <end position="119"/>
    </location>
</feature>
<evidence type="ECO:0000313" key="7">
    <source>
        <dbReference type="EMBL" id="AIO02078.1"/>
    </source>
</evidence>
<evidence type="ECO:0000256" key="5">
    <source>
        <dbReference type="RuleBase" id="RU364055"/>
    </source>
</evidence>
<feature type="modified residue" description="N6-lipoyllysine" evidence="4">
    <location>
        <position position="78"/>
    </location>
</feature>
<dbReference type="InterPro" id="IPR002930">
    <property type="entry name" value="GCV_H"/>
</dbReference>
<comment type="subunit">
    <text evidence="5">The glycine cleavage system is composed of four proteins: P, T, L and H.</text>
</comment>
<comment type="subcellular location">
    <subcellularLocation>
        <location evidence="5">Mitochondrion</location>
    </subcellularLocation>
</comment>
<evidence type="ECO:0000256" key="3">
    <source>
        <dbReference type="ARBA" id="ARBA00022946"/>
    </source>
</evidence>
<dbReference type="NCBIfam" id="NF002270">
    <property type="entry name" value="PRK01202.1"/>
    <property type="match status" value="1"/>
</dbReference>
<dbReference type="GO" id="GO:0016740">
    <property type="term" value="F:transferase activity"/>
    <property type="evidence" value="ECO:0007669"/>
    <property type="project" value="UniProtKB-KW"/>
</dbReference>